<feature type="domain" description="NIF system FeS cluster assembly NifU C-terminal" evidence="2">
    <location>
        <begin position="16"/>
        <end position="81"/>
    </location>
</feature>
<comment type="function">
    <text evidence="1">May be involved in the formation or repair of [Fe-S] clusters present in iron-sulfur proteins.</text>
</comment>
<dbReference type="InterPro" id="IPR034904">
    <property type="entry name" value="FSCA_dom_sf"/>
</dbReference>
<evidence type="ECO:0000259" key="2">
    <source>
        <dbReference type="Pfam" id="PF01106"/>
    </source>
</evidence>
<protein>
    <submittedName>
        <fullName evidence="3">Fe-S cluster biogenesis protein NfuA</fullName>
    </submittedName>
</protein>
<dbReference type="GO" id="GO:0016226">
    <property type="term" value="P:iron-sulfur cluster assembly"/>
    <property type="evidence" value="ECO:0007669"/>
    <property type="project" value="InterPro"/>
</dbReference>
<dbReference type="EMBL" id="JACHHK010000007">
    <property type="protein sequence ID" value="MBB5183663.1"/>
    <property type="molecule type" value="Genomic_DNA"/>
</dbReference>
<dbReference type="PANTHER" id="PTHR11178">
    <property type="entry name" value="IRON-SULFUR CLUSTER SCAFFOLD PROTEIN NFU-RELATED"/>
    <property type="match status" value="1"/>
</dbReference>
<dbReference type="Proteomes" id="UP000539953">
    <property type="component" value="Unassembled WGS sequence"/>
</dbReference>
<dbReference type="GO" id="GO:0005506">
    <property type="term" value="F:iron ion binding"/>
    <property type="evidence" value="ECO:0007669"/>
    <property type="project" value="InterPro"/>
</dbReference>
<name>A0A7W8D051_9FIRM</name>
<proteinExistence type="predicted"/>
<dbReference type="GO" id="GO:0051536">
    <property type="term" value="F:iron-sulfur cluster binding"/>
    <property type="evidence" value="ECO:0007669"/>
    <property type="project" value="InterPro"/>
</dbReference>
<evidence type="ECO:0000256" key="1">
    <source>
        <dbReference type="ARBA" id="ARBA00049958"/>
    </source>
</evidence>
<comment type="caution">
    <text evidence="3">The sequence shown here is derived from an EMBL/GenBank/DDBJ whole genome shotgun (WGS) entry which is preliminary data.</text>
</comment>
<keyword evidence="4" id="KW-1185">Reference proteome</keyword>
<evidence type="ECO:0000313" key="3">
    <source>
        <dbReference type="EMBL" id="MBB5183663.1"/>
    </source>
</evidence>
<reference evidence="3 4" key="1">
    <citation type="submission" date="2020-08" db="EMBL/GenBank/DDBJ databases">
        <title>Genomic Encyclopedia of Type Strains, Phase IV (KMG-IV): sequencing the most valuable type-strain genomes for metagenomic binning, comparative biology and taxonomic classification.</title>
        <authorList>
            <person name="Goeker M."/>
        </authorList>
    </citation>
    <scope>NUCLEOTIDE SEQUENCE [LARGE SCALE GENOMIC DNA]</scope>
    <source>
        <strain evidence="3 4">DSM 25799</strain>
    </source>
</reference>
<accession>A0A7W8D051</accession>
<dbReference type="RefSeq" id="WP_183328960.1">
    <property type="nucleotide sequence ID" value="NZ_JACHHK010000007.1"/>
</dbReference>
<dbReference type="SUPFAM" id="SSF117916">
    <property type="entry name" value="Fe-S cluster assembly (FSCA) domain-like"/>
    <property type="match status" value="1"/>
</dbReference>
<organism evidence="3 4">
    <name type="scientific">Catenisphaera adipataccumulans</name>
    <dbReference type="NCBI Taxonomy" id="700500"/>
    <lineage>
        <taxon>Bacteria</taxon>
        <taxon>Bacillati</taxon>
        <taxon>Bacillota</taxon>
        <taxon>Erysipelotrichia</taxon>
        <taxon>Erysipelotrichales</taxon>
        <taxon>Erysipelotrichaceae</taxon>
        <taxon>Catenisphaera</taxon>
    </lineage>
</organism>
<sequence length="85" mass="9149">MAEEKKEFQLPDKDDVEACIEKIRPYIQQDGGDIALLGIDENAVVYVAFRGACAGCMMAAADFSGGIKALILDEVPGVKDVMLVQ</sequence>
<dbReference type="Gene3D" id="3.30.300.130">
    <property type="entry name" value="Fe-S cluster assembly (FSCA)"/>
    <property type="match status" value="1"/>
</dbReference>
<dbReference type="InterPro" id="IPR001075">
    <property type="entry name" value="NIF_FeS_clus_asmbl_NifU_C"/>
</dbReference>
<dbReference type="AlphaFoldDB" id="A0A7W8D051"/>
<evidence type="ECO:0000313" key="4">
    <source>
        <dbReference type="Proteomes" id="UP000539953"/>
    </source>
</evidence>
<dbReference type="Pfam" id="PF01106">
    <property type="entry name" value="NifU"/>
    <property type="match status" value="1"/>
</dbReference>
<gene>
    <name evidence="3" type="ORF">HNQ47_001702</name>
</gene>